<gene>
    <name evidence="2" type="ORF">HYN59_07395</name>
</gene>
<name>A0A2S1QX88_9FLAO</name>
<proteinExistence type="predicted"/>
<evidence type="ECO:0000313" key="2">
    <source>
        <dbReference type="EMBL" id="AWH84959.1"/>
    </source>
</evidence>
<keyword evidence="3" id="KW-1185">Reference proteome</keyword>
<dbReference type="PROSITE" id="PS51257">
    <property type="entry name" value="PROKAR_LIPOPROTEIN"/>
    <property type="match status" value="1"/>
</dbReference>
<dbReference type="AlphaFoldDB" id="A0A2S1QX88"/>
<accession>A0A2S1QX88</accession>
<dbReference type="KEGG" id="falb:HYN59_07395"/>
<dbReference type="RefSeq" id="WP_108777665.1">
    <property type="nucleotide sequence ID" value="NZ_CP029186.1"/>
</dbReference>
<evidence type="ECO:0008006" key="4">
    <source>
        <dbReference type="Google" id="ProtNLM"/>
    </source>
</evidence>
<reference evidence="2 3" key="1">
    <citation type="submission" date="2018-04" db="EMBL/GenBank/DDBJ databases">
        <title>Genome sequencing of Flavobacterium sp. HYN0059.</title>
        <authorList>
            <person name="Yi H."/>
            <person name="Baek C."/>
        </authorList>
    </citation>
    <scope>NUCLEOTIDE SEQUENCE [LARGE SCALE GENOMIC DNA]</scope>
    <source>
        <strain evidence="2 3">HYN0059</strain>
    </source>
</reference>
<organism evidence="2 3">
    <name type="scientific">Flavobacterium album</name>
    <dbReference type="NCBI Taxonomy" id="2175091"/>
    <lineage>
        <taxon>Bacteria</taxon>
        <taxon>Pseudomonadati</taxon>
        <taxon>Bacteroidota</taxon>
        <taxon>Flavobacteriia</taxon>
        <taxon>Flavobacteriales</taxon>
        <taxon>Flavobacteriaceae</taxon>
        <taxon>Flavobacterium</taxon>
    </lineage>
</organism>
<dbReference type="Proteomes" id="UP000244929">
    <property type="component" value="Chromosome"/>
</dbReference>
<feature type="chain" id="PRO_5015758534" description="Lipocalin-like domain-containing protein" evidence="1">
    <location>
        <begin position="23"/>
        <end position="162"/>
    </location>
</feature>
<evidence type="ECO:0000313" key="3">
    <source>
        <dbReference type="Proteomes" id="UP000244929"/>
    </source>
</evidence>
<protein>
    <recommendedName>
        <fullName evidence="4">Lipocalin-like domain-containing protein</fullName>
    </recommendedName>
</protein>
<dbReference type="EMBL" id="CP029186">
    <property type="protein sequence ID" value="AWH84959.1"/>
    <property type="molecule type" value="Genomic_DNA"/>
</dbReference>
<sequence length="162" mass="17594">MKKMTMAAFAAAAFMAFSCSNDDSTPDVPLQGKWKLISVTSNRAFDGNGDGTPSTDILTELGSCYTDSYVEFGNINTIKTVTSTIPSEGTNCVTATDEGTYKFTPYNVQTTFVHDGIKTHTNYAKTGNLITLSVPALREIEVTVDGEIRHVAIDAKMVFRKE</sequence>
<evidence type="ECO:0000256" key="1">
    <source>
        <dbReference type="SAM" id="SignalP"/>
    </source>
</evidence>
<keyword evidence="1" id="KW-0732">Signal</keyword>
<dbReference type="OrthoDB" id="1452258at2"/>
<feature type="signal peptide" evidence="1">
    <location>
        <begin position="1"/>
        <end position="22"/>
    </location>
</feature>